<feature type="non-terminal residue" evidence="2">
    <location>
        <position position="1"/>
    </location>
</feature>
<evidence type="ECO:0000313" key="2">
    <source>
        <dbReference type="EMBL" id="JAB01430.1"/>
    </source>
</evidence>
<dbReference type="EMBL" id="GAMD01000161">
    <property type="protein sequence ID" value="JAB01430.1"/>
    <property type="molecule type" value="mRNA"/>
</dbReference>
<accession>T1DLZ9</accession>
<dbReference type="AlphaFoldDB" id="T1DLZ9"/>
<organism evidence="2">
    <name type="scientific">Anopheles aquasalis</name>
    <name type="common">Malaria mosquito</name>
    <dbReference type="NCBI Taxonomy" id="42839"/>
    <lineage>
        <taxon>Eukaryota</taxon>
        <taxon>Metazoa</taxon>
        <taxon>Ecdysozoa</taxon>
        <taxon>Arthropoda</taxon>
        <taxon>Hexapoda</taxon>
        <taxon>Insecta</taxon>
        <taxon>Pterygota</taxon>
        <taxon>Neoptera</taxon>
        <taxon>Endopterygota</taxon>
        <taxon>Diptera</taxon>
        <taxon>Nematocera</taxon>
        <taxon>Culicoidea</taxon>
        <taxon>Culicidae</taxon>
        <taxon>Anophelinae</taxon>
        <taxon>Anopheles</taxon>
    </lineage>
</organism>
<name>T1DLZ9_ANOAQ</name>
<proteinExistence type="evidence at transcript level"/>
<protein>
    <submittedName>
        <fullName evidence="2">Putative secreted protein</fullName>
    </submittedName>
</protein>
<keyword evidence="1" id="KW-1133">Transmembrane helix</keyword>
<reference evidence="2" key="1">
    <citation type="submission" date="2013-07" db="EMBL/GenBank/DDBJ databases">
        <title>Transcriptome sequencing and developmental regulation of gene expression in Anopheles aquasalis.</title>
        <authorList>
            <consortium name="Brazilian Malaria Network (MCT/CNPq/MS/SCTIE/DECIT/PRONEX 555648/2009-5) and Research Network on Bioactive Molecules from Arthropod Vectors (NAP-MOBIARVE"/>
            <consortium name="University of Sao Paulo)"/>
            <person name="Marinotti O."/>
            <person name="Ribeiro J.M.C."/>
            <person name="Costa-da-Silva A.L."/>
            <person name="Silva M.C.P."/>
            <person name="Lopes A.R."/>
            <person name="Barros M.S."/>
            <person name="Sa-Nunes A."/>
            <person name="Konjin B.B."/>
            <person name="Carvalho E."/>
            <person name="Suesdek L."/>
            <person name="Silva-Neto M.A.C."/>
            <person name="Capurro M.L."/>
        </authorList>
    </citation>
    <scope>NUCLEOTIDE SEQUENCE</scope>
    <source>
        <tissue evidence="2">Whole body</tissue>
    </source>
</reference>
<keyword evidence="1" id="KW-0472">Membrane</keyword>
<keyword evidence="1" id="KW-0812">Transmembrane</keyword>
<sequence length="139" mass="15909">FFFSFFFFVFFFFGFFFFRFFFFFSVLPKPRGTLFKISETIQTKHATTGIWVLPRCCAVALSAMLDNHVALRAILSRPVGIFACFDFPTVARLCPGLGVVLPIRLFLLFSDNKKSIIINRWFNTLGLLFKVATSVVTGT</sequence>
<feature type="transmembrane region" description="Helical" evidence="1">
    <location>
        <begin position="6"/>
        <end position="27"/>
    </location>
</feature>
<evidence type="ECO:0000256" key="1">
    <source>
        <dbReference type="SAM" id="Phobius"/>
    </source>
</evidence>